<dbReference type="AlphaFoldDB" id="A0AA47EM12"/>
<keyword evidence="9" id="KW-0067">ATP-binding</keyword>
<dbReference type="Pfam" id="PF00512">
    <property type="entry name" value="HisKA"/>
    <property type="match status" value="1"/>
</dbReference>
<dbReference type="Pfam" id="PF02518">
    <property type="entry name" value="HATPase_c"/>
    <property type="match status" value="1"/>
</dbReference>
<dbReference type="Proteomes" id="UP001164733">
    <property type="component" value="Chromosome"/>
</dbReference>
<dbReference type="PANTHER" id="PTHR45528">
    <property type="entry name" value="SENSOR HISTIDINE KINASE CPXA"/>
    <property type="match status" value="1"/>
</dbReference>
<evidence type="ECO:0000256" key="10">
    <source>
        <dbReference type="ARBA" id="ARBA00023012"/>
    </source>
</evidence>
<dbReference type="SMART" id="SM00387">
    <property type="entry name" value="HATPase_c"/>
    <property type="match status" value="1"/>
</dbReference>
<dbReference type="InterPro" id="IPR005467">
    <property type="entry name" value="His_kinase_dom"/>
</dbReference>
<sequence>MENEQIRVRSIKTRLTVSYLILIILIVLVFEGILMISIKKYYNNTIENTLKNQAEISSDFYKKYLADTDILKASNDIIDNFSYLTNSQIQIVNTNGIVINDNKGVSSGIKIQSPDIDEALNGEIAIFKGTYKESIMVVSKSLISNGRTVGVIRLITSMAKVNKFLIRIYFVLALIGVIVILATAKLSIIMSETIIEPLKTVTNAANEMAKGKFSIRIDKKYNDEVGIMADTLNYLSEEILKNEKLKNEFISSISHELRTPLTSIKGWALTLKRKEFTDEVKKAEALNIIVEESERLSLMVEDLLDLSKFQAGRITLHIDKIDISEILKNIIIEFQPRAQKSGIMLIYNTEETVFIDGDKNRLKQVFINILDNALKFSSRGGTVCICQVEEKESLTITISDNGIGISEEDLKSITKKFYKGNSKKSGSGLGLAISNEIINLHKGDLVVSSDYGNGTKVEVKLPKIKGAFISTN</sequence>
<dbReference type="PANTHER" id="PTHR45528:SF1">
    <property type="entry name" value="SENSOR HISTIDINE KINASE CPXA"/>
    <property type="match status" value="1"/>
</dbReference>
<keyword evidence="7" id="KW-0547">Nucleotide-binding</keyword>
<feature type="transmembrane region" description="Helical" evidence="12">
    <location>
        <begin position="17"/>
        <end position="38"/>
    </location>
</feature>
<evidence type="ECO:0000256" key="6">
    <source>
        <dbReference type="ARBA" id="ARBA00022679"/>
    </source>
</evidence>
<comment type="catalytic activity">
    <reaction evidence="1">
        <text>ATP + protein L-histidine = ADP + protein N-phospho-L-histidine.</text>
        <dbReference type="EC" id="2.7.13.3"/>
    </reaction>
</comment>
<feature type="transmembrane region" description="Helical" evidence="12">
    <location>
        <begin position="164"/>
        <end position="184"/>
    </location>
</feature>
<evidence type="ECO:0000256" key="3">
    <source>
        <dbReference type="ARBA" id="ARBA00012438"/>
    </source>
</evidence>
<evidence type="ECO:0000256" key="8">
    <source>
        <dbReference type="ARBA" id="ARBA00022777"/>
    </source>
</evidence>
<dbReference type="FunFam" id="1.10.287.130:FF:000001">
    <property type="entry name" value="Two-component sensor histidine kinase"/>
    <property type="match status" value="1"/>
</dbReference>
<dbReference type="GO" id="GO:0000155">
    <property type="term" value="F:phosphorelay sensor kinase activity"/>
    <property type="evidence" value="ECO:0007669"/>
    <property type="project" value="InterPro"/>
</dbReference>
<comment type="subcellular location">
    <subcellularLocation>
        <location evidence="2">Cell membrane</location>
        <topology evidence="2">Multi-pass membrane protein</topology>
    </subcellularLocation>
</comment>
<evidence type="ECO:0000256" key="4">
    <source>
        <dbReference type="ARBA" id="ARBA00022475"/>
    </source>
</evidence>
<dbReference type="Pfam" id="PF00672">
    <property type="entry name" value="HAMP"/>
    <property type="match status" value="1"/>
</dbReference>
<dbReference type="RefSeq" id="WP_216123524.1">
    <property type="nucleotide sequence ID" value="NZ_CP086239.1"/>
</dbReference>
<feature type="domain" description="HAMP" evidence="14">
    <location>
        <begin position="192"/>
        <end position="244"/>
    </location>
</feature>
<dbReference type="CDD" id="cd00082">
    <property type="entry name" value="HisKA"/>
    <property type="match status" value="1"/>
</dbReference>
<evidence type="ECO:0000313" key="15">
    <source>
        <dbReference type="EMBL" id="WAG62381.1"/>
    </source>
</evidence>
<accession>A0AA47EM12</accession>
<evidence type="ECO:0000256" key="9">
    <source>
        <dbReference type="ARBA" id="ARBA00022840"/>
    </source>
</evidence>
<dbReference type="SMART" id="SM00388">
    <property type="entry name" value="HisKA"/>
    <property type="match status" value="1"/>
</dbReference>
<dbReference type="InterPro" id="IPR003661">
    <property type="entry name" value="HisK_dim/P_dom"/>
</dbReference>
<evidence type="ECO:0000259" key="14">
    <source>
        <dbReference type="PROSITE" id="PS50885"/>
    </source>
</evidence>
<dbReference type="EMBL" id="CP086239">
    <property type="protein sequence ID" value="WAG62381.1"/>
    <property type="molecule type" value="Genomic_DNA"/>
</dbReference>
<keyword evidence="5" id="KW-0597">Phosphoprotein</keyword>
<keyword evidence="12" id="KW-1133">Transmembrane helix</keyword>
<evidence type="ECO:0000256" key="1">
    <source>
        <dbReference type="ARBA" id="ARBA00000085"/>
    </source>
</evidence>
<dbReference type="GO" id="GO:0005886">
    <property type="term" value="C:plasma membrane"/>
    <property type="evidence" value="ECO:0007669"/>
    <property type="project" value="UniProtKB-SubCell"/>
</dbReference>
<reference evidence="15" key="1">
    <citation type="submission" date="2021-11" db="EMBL/GenBank/DDBJ databases">
        <title>Clostridia strains as spoilage organisms.</title>
        <authorList>
            <person name="Wambui J."/>
            <person name="Stevens M.J.A."/>
            <person name="Stephan R."/>
        </authorList>
    </citation>
    <scope>NUCLEOTIDE SEQUENCE</scope>
    <source>
        <strain evidence="15">CF009</strain>
    </source>
</reference>
<evidence type="ECO:0000259" key="13">
    <source>
        <dbReference type="PROSITE" id="PS50109"/>
    </source>
</evidence>
<keyword evidence="6" id="KW-0808">Transferase</keyword>
<protein>
    <recommendedName>
        <fullName evidence="3">histidine kinase</fullName>
        <ecNumber evidence="3">2.7.13.3</ecNumber>
    </recommendedName>
</protein>
<evidence type="ECO:0000256" key="2">
    <source>
        <dbReference type="ARBA" id="ARBA00004651"/>
    </source>
</evidence>
<organism evidence="15 16">
    <name type="scientific">Clostridium estertheticum</name>
    <dbReference type="NCBI Taxonomy" id="238834"/>
    <lineage>
        <taxon>Bacteria</taxon>
        <taxon>Bacillati</taxon>
        <taxon>Bacillota</taxon>
        <taxon>Clostridia</taxon>
        <taxon>Eubacteriales</taxon>
        <taxon>Clostridiaceae</taxon>
        <taxon>Clostridium</taxon>
    </lineage>
</organism>
<dbReference type="SMART" id="SM00304">
    <property type="entry name" value="HAMP"/>
    <property type="match status" value="1"/>
</dbReference>
<dbReference type="CDD" id="cd00075">
    <property type="entry name" value="HATPase"/>
    <property type="match status" value="1"/>
</dbReference>
<dbReference type="PROSITE" id="PS50885">
    <property type="entry name" value="HAMP"/>
    <property type="match status" value="1"/>
</dbReference>
<evidence type="ECO:0000313" key="16">
    <source>
        <dbReference type="Proteomes" id="UP001164733"/>
    </source>
</evidence>
<dbReference type="InterPro" id="IPR003594">
    <property type="entry name" value="HATPase_dom"/>
</dbReference>
<keyword evidence="4" id="KW-1003">Cell membrane</keyword>
<gene>
    <name evidence="15" type="ORF">LL038_09135</name>
</gene>
<dbReference type="GO" id="GO:0005524">
    <property type="term" value="F:ATP binding"/>
    <property type="evidence" value="ECO:0007669"/>
    <property type="project" value="UniProtKB-KW"/>
</dbReference>
<dbReference type="InterPro" id="IPR003660">
    <property type="entry name" value="HAMP_dom"/>
</dbReference>
<dbReference type="CDD" id="cd06225">
    <property type="entry name" value="HAMP"/>
    <property type="match status" value="1"/>
</dbReference>
<dbReference type="EC" id="2.7.13.3" evidence="3"/>
<feature type="domain" description="Histidine kinase" evidence="13">
    <location>
        <begin position="252"/>
        <end position="465"/>
    </location>
</feature>
<evidence type="ECO:0000256" key="7">
    <source>
        <dbReference type="ARBA" id="ARBA00022741"/>
    </source>
</evidence>
<dbReference type="FunFam" id="3.30.565.10:FF:000006">
    <property type="entry name" value="Sensor histidine kinase WalK"/>
    <property type="match status" value="1"/>
</dbReference>
<name>A0AA47EM12_9CLOT</name>
<evidence type="ECO:0000256" key="11">
    <source>
        <dbReference type="ARBA" id="ARBA00023136"/>
    </source>
</evidence>
<evidence type="ECO:0000256" key="12">
    <source>
        <dbReference type="SAM" id="Phobius"/>
    </source>
</evidence>
<proteinExistence type="predicted"/>
<keyword evidence="11 12" id="KW-0472">Membrane</keyword>
<dbReference type="InterPro" id="IPR050398">
    <property type="entry name" value="HssS/ArlS-like"/>
</dbReference>
<dbReference type="PROSITE" id="PS50109">
    <property type="entry name" value="HIS_KIN"/>
    <property type="match status" value="1"/>
</dbReference>
<keyword evidence="10" id="KW-0902">Two-component regulatory system</keyword>
<evidence type="ECO:0000256" key="5">
    <source>
        <dbReference type="ARBA" id="ARBA00022553"/>
    </source>
</evidence>
<keyword evidence="8 15" id="KW-0418">Kinase</keyword>
<keyword evidence="12" id="KW-0812">Transmembrane</keyword>